<gene>
    <name evidence="1" type="ORF">GTS_13260</name>
</gene>
<name>A0A4D4J6Z0_9PSEU</name>
<comment type="caution">
    <text evidence="1">The sequence shown here is derived from an EMBL/GenBank/DDBJ whole genome shotgun (WGS) entry which is preliminary data.</text>
</comment>
<dbReference type="InterPro" id="IPR006764">
    <property type="entry name" value="SAM_dep_MeTrfase_SAV2177_type"/>
</dbReference>
<dbReference type="Gene3D" id="3.40.50.150">
    <property type="entry name" value="Vaccinia Virus protein VP39"/>
    <property type="match status" value="1"/>
</dbReference>
<dbReference type="EMBL" id="BJFL01000004">
    <property type="protein sequence ID" value="GDY29693.1"/>
    <property type="molecule type" value="Genomic_DNA"/>
</dbReference>
<sequence>MNEAVSVCGTIDKGRPSLARIRDYWLDGSQHVAADRRLASQFVVCAPHLPYLVRTHRHFLRRVVSYLVAAGVRQFLDLGSGLPTAGNVHEIGQSLAPDCRVVYVDNDPRVAAHARRLLSGTPGVAFLCADLRDPGAVLGAVTGEGLLDPSRPVAVLMIDVLHLVPDADDPAGLIAAYTASACPGSYLALSHTAREDPGIRAGLALFTRIYPDELPRFNFRTPAEIAGLVAGLELVPPGVVPVPLWRPEPDASADRHPERFAGYAALGRTR</sequence>
<dbReference type="Pfam" id="PF04672">
    <property type="entry name" value="Methyltransf_19"/>
    <property type="match status" value="1"/>
</dbReference>
<dbReference type="RefSeq" id="WP_225978141.1">
    <property type="nucleotide sequence ID" value="NZ_BJFL01000004.1"/>
</dbReference>
<dbReference type="CDD" id="cd02440">
    <property type="entry name" value="AdoMet_MTases"/>
    <property type="match status" value="1"/>
</dbReference>
<dbReference type="Proteomes" id="UP000298860">
    <property type="component" value="Unassembled WGS sequence"/>
</dbReference>
<proteinExistence type="predicted"/>
<reference evidence="2" key="1">
    <citation type="submission" date="2019-04" db="EMBL/GenBank/DDBJ databases">
        <title>Draft genome sequence of Pseudonocardiaceae bacterium SL3-2-4.</title>
        <authorList>
            <person name="Ningsih F."/>
            <person name="Yokota A."/>
            <person name="Sakai Y."/>
            <person name="Nanatani K."/>
            <person name="Yabe S."/>
            <person name="Oetari A."/>
            <person name="Sjamsuridzal W."/>
        </authorList>
    </citation>
    <scope>NUCLEOTIDE SEQUENCE [LARGE SCALE GENOMIC DNA]</scope>
    <source>
        <strain evidence="2">SL3-2-4</strain>
    </source>
</reference>
<dbReference type="PIRSF" id="PIRSF017393">
    <property type="entry name" value="MTase_SAV2177"/>
    <property type="match status" value="1"/>
</dbReference>
<evidence type="ECO:0000313" key="1">
    <source>
        <dbReference type="EMBL" id="GDY29693.1"/>
    </source>
</evidence>
<evidence type="ECO:0000313" key="2">
    <source>
        <dbReference type="Proteomes" id="UP000298860"/>
    </source>
</evidence>
<protein>
    <recommendedName>
        <fullName evidence="3">S-adenosyl methyltransferase</fullName>
    </recommendedName>
</protein>
<keyword evidence="2" id="KW-1185">Reference proteome</keyword>
<accession>A0A4D4J6Z0</accession>
<organism evidence="1 2">
    <name type="scientific">Gandjariella thermophila</name>
    <dbReference type="NCBI Taxonomy" id="1931992"/>
    <lineage>
        <taxon>Bacteria</taxon>
        <taxon>Bacillati</taxon>
        <taxon>Actinomycetota</taxon>
        <taxon>Actinomycetes</taxon>
        <taxon>Pseudonocardiales</taxon>
        <taxon>Pseudonocardiaceae</taxon>
        <taxon>Gandjariella</taxon>
    </lineage>
</organism>
<dbReference type="InterPro" id="IPR029063">
    <property type="entry name" value="SAM-dependent_MTases_sf"/>
</dbReference>
<dbReference type="AlphaFoldDB" id="A0A4D4J6Z0"/>
<dbReference type="SUPFAM" id="SSF53335">
    <property type="entry name" value="S-adenosyl-L-methionine-dependent methyltransferases"/>
    <property type="match status" value="1"/>
</dbReference>
<evidence type="ECO:0008006" key="3">
    <source>
        <dbReference type="Google" id="ProtNLM"/>
    </source>
</evidence>